<dbReference type="FunFam" id="3.80.10.10:FF:000722">
    <property type="entry name" value="Leucine-rich repeat receptor-like protein kinase"/>
    <property type="match status" value="1"/>
</dbReference>
<evidence type="ECO:0000313" key="13">
    <source>
        <dbReference type="EMBL" id="MBA0785438.1"/>
    </source>
</evidence>
<dbReference type="InterPro" id="IPR032675">
    <property type="entry name" value="LRR_dom_sf"/>
</dbReference>
<evidence type="ECO:0000256" key="11">
    <source>
        <dbReference type="ARBA" id="ARBA00023170"/>
    </source>
</evidence>
<keyword evidence="11" id="KW-0675">Receptor</keyword>
<evidence type="ECO:0000256" key="8">
    <source>
        <dbReference type="ARBA" id="ARBA00022737"/>
    </source>
</evidence>
<keyword evidence="5" id="KW-0433">Leucine-rich repeat</keyword>
<dbReference type="AlphaFoldDB" id="A0A7J9FJS2"/>
<keyword evidence="10" id="KW-0472">Membrane</keyword>
<proteinExistence type="inferred from homology"/>
<dbReference type="GO" id="GO:0005886">
    <property type="term" value="C:plasma membrane"/>
    <property type="evidence" value="ECO:0007669"/>
    <property type="project" value="UniProtKB-SubCell"/>
</dbReference>
<evidence type="ECO:0000256" key="12">
    <source>
        <dbReference type="ARBA" id="ARBA00023180"/>
    </source>
</evidence>
<evidence type="ECO:0000256" key="3">
    <source>
        <dbReference type="ARBA" id="ARBA00022475"/>
    </source>
</evidence>
<organism evidence="13 14">
    <name type="scientific">Gossypium trilobum</name>
    <dbReference type="NCBI Taxonomy" id="34281"/>
    <lineage>
        <taxon>Eukaryota</taxon>
        <taxon>Viridiplantae</taxon>
        <taxon>Streptophyta</taxon>
        <taxon>Embryophyta</taxon>
        <taxon>Tracheophyta</taxon>
        <taxon>Spermatophyta</taxon>
        <taxon>Magnoliopsida</taxon>
        <taxon>eudicotyledons</taxon>
        <taxon>Gunneridae</taxon>
        <taxon>Pentapetalae</taxon>
        <taxon>rosids</taxon>
        <taxon>malvids</taxon>
        <taxon>Malvales</taxon>
        <taxon>Malvaceae</taxon>
        <taxon>Malvoideae</taxon>
        <taxon>Gossypium</taxon>
    </lineage>
</organism>
<keyword evidence="14" id="KW-1185">Reference proteome</keyword>
<evidence type="ECO:0000256" key="2">
    <source>
        <dbReference type="ARBA" id="ARBA00009592"/>
    </source>
</evidence>
<keyword evidence="7" id="KW-0732">Signal</keyword>
<dbReference type="InterPro" id="IPR001611">
    <property type="entry name" value="Leu-rich_rpt"/>
</dbReference>
<comment type="subcellular location">
    <subcellularLocation>
        <location evidence="1">Cell membrane</location>
        <topology evidence="1">Single-pass type I membrane protein</topology>
    </subcellularLocation>
</comment>
<evidence type="ECO:0000256" key="5">
    <source>
        <dbReference type="ARBA" id="ARBA00022614"/>
    </source>
</evidence>
<comment type="similarity">
    <text evidence="2">Belongs to the RLP family.</text>
</comment>
<dbReference type="PANTHER" id="PTHR27004:SF208">
    <property type="entry name" value="LRR RECEPTOR-LIKE SERINE_THREONINE-PROTEIN KINASE GSO2"/>
    <property type="match status" value="1"/>
</dbReference>
<keyword evidence="9" id="KW-1133">Transmembrane helix</keyword>
<protein>
    <submittedName>
        <fullName evidence="13">Uncharacterized protein</fullName>
    </submittedName>
</protein>
<evidence type="ECO:0000256" key="6">
    <source>
        <dbReference type="ARBA" id="ARBA00022692"/>
    </source>
</evidence>
<dbReference type="EMBL" id="JABEZW010218771">
    <property type="protein sequence ID" value="MBA0785438.1"/>
    <property type="molecule type" value="Genomic_DNA"/>
</dbReference>
<dbReference type="SUPFAM" id="SSF52058">
    <property type="entry name" value="L domain-like"/>
    <property type="match status" value="1"/>
</dbReference>
<evidence type="ECO:0000256" key="4">
    <source>
        <dbReference type="ARBA" id="ARBA00022553"/>
    </source>
</evidence>
<evidence type="ECO:0000256" key="9">
    <source>
        <dbReference type="ARBA" id="ARBA00022989"/>
    </source>
</evidence>
<name>A0A7J9FJS2_9ROSI</name>
<keyword evidence="6" id="KW-0812">Transmembrane</keyword>
<dbReference type="Proteomes" id="UP000593568">
    <property type="component" value="Unassembled WGS sequence"/>
</dbReference>
<comment type="caution">
    <text evidence="13">The sequence shown here is derived from an EMBL/GenBank/DDBJ whole genome shotgun (WGS) entry which is preliminary data.</text>
</comment>
<keyword evidence="4" id="KW-0597">Phosphoprotein</keyword>
<feature type="non-terminal residue" evidence="13">
    <location>
        <position position="155"/>
    </location>
</feature>
<keyword evidence="8" id="KW-0677">Repeat</keyword>
<evidence type="ECO:0000256" key="1">
    <source>
        <dbReference type="ARBA" id="ARBA00004251"/>
    </source>
</evidence>
<evidence type="ECO:0000313" key="14">
    <source>
        <dbReference type="Proteomes" id="UP000593568"/>
    </source>
</evidence>
<keyword evidence="12" id="KW-0325">Glycoprotein</keyword>
<reference evidence="13 14" key="1">
    <citation type="journal article" date="2019" name="Genome Biol. Evol.">
        <title>Insights into the evolution of the New World diploid cottons (Gossypium, subgenus Houzingenia) based on genome sequencing.</title>
        <authorList>
            <person name="Grover C.E."/>
            <person name="Arick M.A. 2nd"/>
            <person name="Thrash A."/>
            <person name="Conover J.L."/>
            <person name="Sanders W.S."/>
            <person name="Peterson D.G."/>
            <person name="Frelichowski J.E."/>
            <person name="Scheffler J.A."/>
            <person name="Scheffler B.E."/>
            <person name="Wendel J.F."/>
        </authorList>
    </citation>
    <scope>NUCLEOTIDE SEQUENCE [LARGE SCALE GENOMIC DNA]</scope>
    <source>
        <strain evidence="13">8</strain>
        <tissue evidence="13">Leaf</tissue>
    </source>
</reference>
<dbReference type="PRINTS" id="PR00019">
    <property type="entry name" value="LEURICHRPT"/>
</dbReference>
<gene>
    <name evidence="13" type="ORF">Gotri_028171</name>
</gene>
<evidence type="ECO:0000256" key="7">
    <source>
        <dbReference type="ARBA" id="ARBA00022729"/>
    </source>
</evidence>
<dbReference type="Pfam" id="PF13855">
    <property type="entry name" value="LRR_8"/>
    <property type="match status" value="1"/>
</dbReference>
<evidence type="ECO:0000256" key="10">
    <source>
        <dbReference type="ARBA" id="ARBA00023136"/>
    </source>
</evidence>
<accession>A0A7J9FJS2</accession>
<sequence length="155" mass="17009">MLNFSHNNFTGPIPASFGNLVALESLDLSSNKLGSSIPSEMTNLTFLEVLNLSENNFVGPIPHGNQFDTFDNDSYSNNLGLCGLPLSKQCINHEGDKPPSPLVAEHDEWWREIGNTISQGGYEEREEEETSSASNILLSGIGTLGLNWMGKFIMF</sequence>
<dbReference type="PANTHER" id="PTHR27004">
    <property type="entry name" value="RECEPTOR-LIKE PROTEIN 12 ISOFORM X1"/>
    <property type="match status" value="1"/>
</dbReference>
<keyword evidence="3" id="KW-1003">Cell membrane</keyword>
<dbReference type="Gene3D" id="3.80.10.10">
    <property type="entry name" value="Ribonuclease Inhibitor"/>
    <property type="match status" value="1"/>
</dbReference>